<evidence type="ECO:0000313" key="3">
    <source>
        <dbReference type="Proteomes" id="UP001459277"/>
    </source>
</evidence>
<gene>
    <name evidence="2" type="ORF">SO802_023770</name>
</gene>
<dbReference type="PANTHER" id="PTHR47723:SF19">
    <property type="entry name" value="POLYNUCLEOTIDYL TRANSFERASE, RIBONUCLEASE H-LIKE SUPERFAMILY PROTEIN"/>
    <property type="match status" value="1"/>
</dbReference>
<reference evidence="2 3" key="1">
    <citation type="submission" date="2024-01" db="EMBL/GenBank/DDBJ databases">
        <title>A telomere-to-telomere, gap-free genome of sweet tea (Lithocarpus litseifolius).</title>
        <authorList>
            <person name="Zhou J."/>
        </authorList>
    </citation>
    <scope>NUCLEOTIDE SEQUENCE [LARGE SCALE GENOMIC DNA]</scope>
    <source>
        <strain evidence="2">Zhou-2022a</strain>
        <tissue evidence="2">Leaf</tissue>
    </source>
</reference>
<dbReference type="EMBL" id="JAZDWU010000008">
    <property type="protein sequence ID" value="KAK9994067.1"/>
    <property type="molecule type" value="Genomic_DNA"/>
</dbReference>
<protein>
    <recommendedName>
        <fullName evidence="1">RNase H type-1 domain-containing protein</fullName>
    </recommendedName>
</protein>
<dbReference type="AlphaFoldDB" id="A0AAW2C9Q7"/>
<keyword evidence="3" id="KW-1185">Reference proteome</keyword>
<organism evidence="2 3">
    <name type="scientific">Lithocarpus litseifolius</name>
    <dbReference type="NCBI Taxonomy" id="425828"/>
    <lineage>
        <taxon>Eukaryota</taxon>
        <taxon>Viridiplantae</taxon>
        <taxon>Streptophyta</taxon>
        <taxon>Embryophyta</taxon>
        <taxon>Tracheophyta</taxon>
        <taxon>Spermatophyta</taxon>
        <taxon>Magnoliopsida</taxon>
        <taxon>eudicotyledons</taxon>
        <taxon>Gunneridae</taxon>
        <taxon>Pentapetalae</taxon>
        <taxon>rosids</taxon>
        <taxon>fabids</taxon>
        <taxon>Fagales</taxon>
        <taxon>Fagaceae</taxon>
        <taxon>Lithocarpus</taxon>
    </lineage>
</organism>
<dbReference type="Proteomes" id="UP001459277">
    <property type="component" value="Unassembled WGS sequence"/>
</dbReference>
<proteinExistence type="predicted"/>
<dbReference type="CDD" id="cd06222">
    <property type="entry name" value="RNase_H_like"/>
    <property type="match status" value="1"/>
</dbReference>
<dbReference type="InterPro" id="IPR044730">
    <property type="entry name" value="RNase_H-like_dom_plant"/>
</dbReference>
<dbReference type="SUPFAM" id="SSF53098">
    <property type="entry name" value="Ribonuclease H-like"/>
    <property type="match status" value="1"/>
</dbReference>
<dbReference type="InterPro" id="IPR053151">
    <property type="entry name" value="RNase_H-like"/>
</dbReference>
<dbReference type="PANTHER" id="PTHR47723">
    <property type="entry name" value="OS05G0353850 PROTEIN"/>
    <property type="match status" value="1"/>
</dbReference>
<dbReference type="InterPro" id="IPR012337">
    <property type="entry name" value="RNaseH-like_sf"/>
</dbReference>
<dbReference type="GO" id="GO:0003676">
    <property type="term" value="F:nucleic acid binding"/>
    <property type="evidence" value="ECO:0007669"/>
    <property type="project" value="InterPro"/>
</dbReference>
<sequence length="123" mass="13918">MEDKVFFNLYTSEEAELLACRRSIEFAVDAGFTRLVIEGDNSNVMHAISSNVANYSFLGNVVDDIRHLMSGLQWATTNKIRRGSNKVAHALAQHARNLDYDLFWLEDSPPPAMEALYQNLILL</sequence>
<evidence type="ECO:0000259" key="1">
    <source>
        <dbReference type="Pfam" id="PF13456"/>
    </source>
</evidence>
<accession>A0AAW2C9Q7</accession>
<dbReference type="InterPro" id="IPR002156">
    <property type="entry name" value="RNaseH_domain"/>
</dbReference>
<dbReference type="Pfam" id="PF13456">
    <property type="entry name" value="RVT_3"/>
    <property type="match status" value="1"/>
</dbReference>
<dbReference type="Gene3D" id="3.30.420.10">
    <property type="entry name" value="Ribonuclease H-like superfamily/Ribonuclease H"/>
    <property type="match status" value="1"/>
</dbReference>
<comment type="caution">
    <text evidence="2">The sequence shown here is derived from an EMBL/GenBank/DDBJ whole genome shotgun (WGS) entry which is preliminary data.</text>
</comment>
<dbReference type="GO" id="GO:0004523">
    <property type="term" value="F:RNA-DNA hybrid ribonuclease activity"/>
    <property type="evidence" value="ECO:0007669"/>
    <property type="project" value="InterPro"/>
</dbReference>
<evidence type="ECO:0000313" key="2">
    <source>
        <dbReference type="EMBL" id="KAK9994067.1"/>
    </source>
</evidence>
<name>A0AAW2C9Q7_9ROSI</name>
<feature type="domain" description="RNase H type-1" evidence="1">
    <location>
        <begin position="8"/>
        <end position="95"/>
    </location>
</feature>
<dbReference type="InterPro" id="IPR036397">
    <property type="entry name" value="RNaseH_sf"/>
</dbReference>